<dbReference type="Pfam" id="PF16256">
    <property type="entry name" value="DUF4911"/>
    <property type="match status" value="1"/>
</dbReference>
<dbReference type="AlphaFoldDB" id="A0A134CEN1"/>
<evidence type="ECO:0000313" key="4">
    <source>
        <dbReference type="Proteomes" id="UP000242958"/>
    </source>
</evidence>
<dbReference type="Proteomes" id="UP000242958">
    <property type="component" value="Unassembled WGS sequence"/>
</dbReference>
<dbReference type="EMBL" id="NFMF01000001">
    <property type="protein sequence ID" value="PNH22479.1"/>
    <property type="molecule type" value="Genomic_DNA"/>
</dbReference>
<keyword evidence="3" id="KW-1185">Reference proteome</keyword>
<sequence>MLDSQWVYFQIEPSQMTMFIRLLEGLDHVGVVTTLDGKQGIGYVRTTADTKSIVCRFLSDFPFSVTLLSFEEMQAFV</sequence>
<accession>A0A134CEN1</accession>
<proteinExistence type="predicted"/>
<dbReference type="EMBL" id="LSDT01000044">
    <property type="protein sequence ID" value="KXB90652.1"/>
    <property type="molecule type" value="Genomic_DNA"/>
</dbReference>
<reference evidence="3" key="1">
    <citation type="submission" date="2016-01" db="EMBL/GenBank/DDBJ databases">
        <authorList>
            <person name="Mitreva M."/>
            <person name="Pepin K.H."/>
            <person name="Mihindukulasuriya K.A."/>
            <person name="Fulton R."/>
            <person name="Fronick C."/>
            <person name="O'Laughlin M."/>
            <person name="Miner T."/>
            <person name="Herter B."/>
            <person name="Rosa B.A."/>
            <person name="Cordes M."/>
            <person name="Tomlinson C."/>
            <person name="Wollam A."/>
            <person name="Palsikar V.B."/>
            <person name="Mardis E.R."/>
            <person name="Wilson R.K."/>
        </authorList>
    </citation>
    <scope>NUCLEOTIDE SEQUENCE [LARGE SCALE GENOMIC DNA]</scope>
    <source>
        <strain evidence="3">KA00182</strain>
    </source>
</reference>
<name>A0A134CEN1_9FIRM</name>
<reference evidence="1" key="2">
    <citation type="submission" date="2016-01" db="EMBL/GenBank/DDBJ databases">
        <authorList>
            <person name="Oliw E.H."/>
        </authorList>
    </citation>
    <scope>NUCLEOTIDE SEQUENCE [LARGE SCALE GENOMIC DNA]</scope>
    <source>
        <strain evidence="1">KA00182</strain>
    </source>
</reference>
<accession>A0A2J8BCI2</accession>
<dbReference type="PATRIC" id="fig|1588748.3.peg.1034"/>
<dbReference type="STRING" id="1588748.HMPREF3182_01076"/>
<evidence type="ECO:0000313" key="1">
    <source>
        <dbReference type="EMBL" id="KXB90652.1"/>
    </source>
</evidence>
<gene>
    <name evidence="2" type="ORF">CAL30_00500</name>
    <name evidence="1" type="ORF">HMPREF3182_01076</name>
</gene>
<organism evidence="1 3">
    <name type="scientific">Megasphaera hutchinsoni</name>
    <dbReference type="NCBI Taxonomy" id="1588748"/>
    <lineage>
        <taxon>Bacteria</taxon>
        <taxon>Bacillati</taxon>
        <taxon>Bacillota</taxon>
        <taxon>Negativicutes</taxon>
        <taxon>Veillonellales</taxon>
        <taxon>Veillonellaceae</taxon>
        <taxon>Megasphaera</taxon>
    </lineage>
</organism>
<protein>
    <submittedName>
        <fullName evidence="2">DUF4911 domain-containing protein</fullName>
    </submittedName>
</protein>
<reference evidence="2 4" key="3">
    <citation type="submission" date="2017-05" db="EMBL/GenBank/DDBJ databases">
        <authorList>
            <person name="Song R."/>
            <person name="Chenine A.L."/>
            <person name="Ruprecht R.M."/>
        </authorList>
    </citation>
    <scope>NUCLEOTIDE SEQUENCE [LARGE SCALE GENOMIC DNA]</scope>
    <source>
        <strain evidence="2 4">KA00229</strain>
    </source>
</reference>
<evidence type="ECO:0000313" key="3">
    <source>
        <dbReference type="Proteomes" id="UP000070160"/>
    </source>
</evidence>
<dbReference type="RefSeq" id="WP_007392731.1">
    <property type="nucleotide sequence ID" value="NZ_KQ960952.1"/>
</dbReference>
<dbReference type="Proteomes" id="UP000070160">
    <property type="component" value="Unassembled WGS sequence"/>
</dbReference>
<evidence type="ECO:0000313" key="2">
    <source>
        <dbReference type="EMBL" id="PNH22479.1"/>
    </source>
</evidence>
<dbReference type="InterPro" id="IPR032587">
    <property type="entry name" value="DUF4911"/>
</dbReference>
<comment type="caution">
    <text evidence="1">The sequence shown here is derived from an EMBL/GenBank/DDBJ whole genome shotgun (WGS) entry which is preliminary data.</text>
</comment>